<dbReference type="AlphaFoldDB" id="A0A3S2NZR6"/>
<evidence type="ECO:0000313" key="7">
    <source>
        <dbReference type="Proteomes" id="UP000283210"/>
    </source>
</evidence>
<dbReference type="InterPro" id="IPR050828">
    <property type="entry name" value="C-type_lectin/matrix_domain"/>
</dbReference>
<evidence type="ECO:0000256" key="3">
    <source>
        <dbReference type="SAM" id="MobiDB-lite"/>
    </source>
</evidence>
<dbReference type="GO" id="GO:0005886">
    <property type="term" value="C:plasma membrane"/>
    <property type="evidence" value="ECO:0007669"/>
    <property type="project" value="UniProtKB-SubCell"/>
</dbReference>
<gene>
    <name evidence="6" type="ORF">OJAV_G00165410</name>
</gene>
<feature type="region of interest" description="Disordered" evidence="3">
    <location>
        <begin position="1"/>
        <end position="24"/>
    </location>
</feature>
<feature type="domain" description="C-type lectin" evidence="5">
    <location>
        <begin position="234"/>
        <end position="351"/>
    </location>
</feature>
<dbReference type="Proteomes" id="UP000283210">
    <property type="component" value="Chromosome 16"/>
</dbReference>
<protein>
    <recommendedName>
        <fullName evidence="5">C-type lectin domain-containing protein</fullName>
    </recommendedName>
</protein>
<reference evidence="6 7" key="2">
    <citation type="submission" date="2019-01" db="EMBL/GenBank/DDBJ databases">
        <title>A chromosome length genome reference of the Java medaka (oryzias javanicus).</title>
        <authorList>
            <person name="Herpin A."/>
            <person name="Takehana Y."/>
            <person name="Naruse K."/>
            <person name="Ansai S."/>
            <person name="Kawaguchi M."/>
        </authorList>
    </citation>
    <scope>NUCLEOTIDE SEQUENCE [LARGE SCALE GENOMIC DNA]</scope>
    <source>
        <strain evidence="6">RS831</strain>
        <tissue evidence="6">Whole body</tissue>
    </source>
</reference>
<keyword evidence="4" id="KW-1133">Transmembrane helix</keyword>
<dbReference type="EMBL" id="CM012452">
    <property type="protein sequence ID" value="RVE63198.1"/>
    <property type="molecule type" value="Genomic_DNA"/>
</dbReference>
<evidence type="ECO:0000313" key="6">
    <source>
        <dbReference type="EMBL" id="RVE63198.1"/>
    </source>
</evidence>
<dbReference type="OrthoDB" id="538816at2759"/>
<keyword evidence="2" id="KW-0175">Coiled coil</keyword>
<dbReference type="Gene3D" id="3.10.100.10">
    <property type="entry name" value="Mannose-Binding Protein A, subunit A"/>
    <property type="match status" value="1"/>
</dbReference>
<keyword evidence="4" id="KW-0472">Membrane</keyword>
<keyword evidence="4" id="KW-0812">Transmembrane</keyword>
<comment type="subcellular location">
    <subcellularLocation>
        <location evidence="1">Cell membrane</location>
        <topology evidence="1">Single-pass type II membrane protein</topology>
    </subcellularLocation>
</comment>
<name>A0A3S2NZR6_ORYJA</name>
<dbReference type="Pfam" id="PF00059">
    <property type="entry name" value="Lectin_C"/>
    <property type="match status" value="1"/>
</dbReference>
<feature type="transmembrane region" description="Helical" evidence="4">
    <location>
        <begin position="97"/>
        <end position="122"/>
    </location>
</feature>
<keyword evidence="7" id="KW-1185">Reference proteome</keyword>
<dbReference type="PANTHER" id="PTHR45710">
    <property type="entry name" value="C-TYPE LECTIN DOMAIN-CONTAINING PROTEIN 180"/>
    <property type="match status" value="1"/>
</dbReference>
<dbReference type="InterPro" id="IPR001304">
    <property type="entry name" value="C-type_lectin-like"/>
</dbReference>
<reference evidence="6 7" key="1">
    <citation type="submission" date="2018-11" db="EMBL/GenBank/DDBJ databases">
        <authorList>
            <person name="Lopez-Roques C."/>
            <person name="Donnadieu C."/>
            <person name="Bouchez O."/>
            <person name="Klopp C."/>
            <person name="Cabau C."/>
            <person name="Zahm M."/>
        </authorList>
    </citation>
    <scope>NUCLEOTIDE SEQUENCE [LARGE SCALE GENOMIC DNA]</scope>
    <source>
        <strain evidence="6">RS831</strain>
        <tissue evidence="6">Whole body</tissue>
    </source>
</reference>
<dbReference type="InterPro" id="IPR016186">
    <property type="entry name" value="C-type_lectin-like/link_sf"/>
</dbReference>
<dbReference type="SMART" id="SM00034">
    <property type="entry name" value="CLECT"/>
    <property type="match status" value="1"/>
</dbReference>
<evidence type="ECO:0000259" key="5">
    <source>
        <dbReference type="PROSITE" id="PS50041"/>
    </source>
</evidence>
<evidence type="ECO:0000256" key="1">
    <source>
        <dbReference type="ARBA" id="ARBA00004401"/>
    </source>
</evidence>
<accession>A0A3S2NZR6</accession>
<sequence length="357" mass="41992">MEEDVQYSTVQFKSGASAPKNNKEELSVYSSIKIKKPLTSVTQNKDDNIIYSQVELKNLFQSEPSNQNETIYSDIKEGEQKRQKENGPKVQAAGRRFCLLAVCSGIICFLLCASIIIIIIYFTMETHKQKQNLSELEAKNKQLNLEKRLLQNKTEDLTMNVTKLENQTEQLTAEKKFFEIQIKKMTVNPTTILQKQIEQLRSNSEAIIKYTNFPGNLFCPDGACQTCPKDWIQFKGSCYFFSYFNDPWKTWDESRQFCQRKNSDLVVINNHEEQTFIKNRIEYYYDEWHGYWIGLRRINNNWIWVDNSQDTLGYWKNPGSSDNFVHIVHDHPLKQSWVQIRNGFQNRFICEVKAFIF</sequence>
<dbReference type="PROSITE" id="PS50041">
    <property type="entry name" value="C_TYPE_LECTIN_2"/>
    <property type="match status" value="1"/>
</dbReference>
<dbReference type="InterPro" id="IPR016187">
    <property type="entry name" value="CTDL_fold"/>
</dbReference>
<dbReference type="SUPFAM" id="SSF56436">
    <property type="entry name" value="C-type lectin-like"/>
    <property type="match status" value="1"/>
</dbReference>
<proteinExistence type="predicted"/>
<evidence type="ECO:0000256" key="4">
    <source>
        <dbReference type="SAM" id="Phobius"/>
    </source>
</evidence>
<dbReference type="PANTHER" id="PTHR45710:SF31">
    <property type="entry name" value="EARLY ACTIVATION ANTIGEN CD69"/>
    <property type="match status" value="1"/>
</dbReference>
<evidence type="ECO:0000256" key="2">
    <source>
        <dbReference type="SAM" id="Coils"/>
    </source>
</evidence>
<organism evidence="6 7">
    <name type="scientific">Oryzias javanicus</name>
    <name type="common">Javanese ricefish</name>
    <name type="synonym">Aplocheilus javanicus</name>
    <dbReference type="NCBI Taxonomy" id="123683"/>
    <lineage>
        <taxon>Eukaryota</taxon>
        <taxon>Metazoa</taxon>
        <taxon>Chordata</taxon>
        <taxon>Craniata</taxon>
        <taxon>Vertebrata</taxon>
        <taxon>Euteleostomi</taxon>
        <taxon>Actinopterygii</taxon>
        <taxon>Neopterygii</taxon>
        <taxon>Teleostei</taxon>
        <taxon>Neoteleostei</taxon>
        <taxon>Acanthomorphata</taxon>
        <taxon>Ovalentaria</taxon>
        <taxon>Atherinomorphae</taxon>
        <taxon>Beloniformes</taxon>
        <taxon>Adrianichthyidae</taxon>
        <taxon>Oryziinae</taxon>
        <taxon>Oryzias</taxon>
    </lineage>
</organism>
<feature type="coiled-coil region" evidence="2">
    <location>
        <begin position="126"/>
        <end position="181"/>
    </location>
</feature>
<feature type="compositionally biased region" description="Polar residues" evidence="3">
    <location>
        <begin position="1"/>
        <end position="14"/>
    </location>
</feature>